<comment type="caution">
    <text evidence="3">The sequence shown here is derived from an EMBL/GenBank/DDBJ whole genome shotgun (WGS) entry which is preliminary data.</text>
</comment>
<feature type="transmembrane region" description="Helical" evidence="1">
    <location>
        <begin position="432"/>
        <end position="458"/>
    </location>
</feature>
<proteinExistence type="predicted"/>
<evidence type="ECO:0000313" key="4">
    <source>
        <dbReference type="Proteomes" id="UP000246722"/>
    </source>
</evidence>
<dbReference type="OrthoDB" id="9796461at2"/>
<feature type="transmembrane region" description="Helical" evidence="1">
    <location>
        <begin position="196"/>
        <end position="217"/>
    </location>
</feature>
<feature type="transmembrane region" description="Helical" evidence="1">
    <location>
        <begin position="400"/>
        <end position="426"/>
    </location>
</feature>
<evidence type="ECO:0000259" key="2">
    <source>
        <dbReference type="Pfam" id="PF01757"/>
    </source>
</evidence>
<evidence type="ECO:0000313" key="3">
    <source>
        <dbReference type="EMBL" id="PXA68670.1"/>
    </source>
</evidence>
<dbReference type="PANTHER" id="PTHR23028:SF53">
    <property type="entry name" value="ACYL_TRANSF_3 DOMAIN-CONTAINING PROTEIN"/>
    <property type="match status" value="1"/>
</dbReference>
<dbReference type="InterPro" id="IPR050879">
    <property type="entry name" value="Acyltransferase_3"/>
</dbReference>
<dbReference type="GO" id="GO:0009103">
    <property type="term" value="P:lipopolysaccharide biosynthetic process"/>
    <property type="evidence" value="ECO:0007669"/>
    <property type="project" value="TreeGrafter"/>
</dbReference>
<gene>
    <name evidence="3" type="ORF">CTB96_18995</name>
</gene>
<dbReference type="Proteomes" id="UP000246722">
    <property type="component" value="Unassembled WGS sequence"/>
</dbReference>
<sequence>MTCKPERSRSEDNGVLLHGNIAQSTGALLGGPTEQFSESLRKRASRMDLSTLGMSLSTMLSVRPSSPRRADSTVIAQARLVPLPRLRCNAARQKHGRLFSMQENNPPARLDFQFADGLRAIAALGVALFHTYVFTGLTGSTQALPDILEVLRLGKFAVPVFIVLSGFVLMLPVARRDDLQFRSGSLEYLKRRAKRILPPYFAAIALFLLLIWAVPLLQHPGGTVWDSKIPVTPWGVVSHFLLLHNLSGETVFQIDGPAWSVATEWQIYFAMPFLLLPIWRKFGGVVAVAVAVIAGWGIHLSVPSLDGAHFWFLGLFAFGMAAAYIVVRGIRVPHLGFSVAVLSISSIVVIMFANDIAERRAWLSETALGVVVALALVWLSQKSLSGSKTPAHLVLESRPLVWIGTWSYSAYLIHSPLLGLGNLLLLPIGLPIGVHFLVMVVVVLPLSLACAYGFHLIVERRFMTSHQSHGTTTPNEERAVA</sequence>
<organism evidence="3 4">
    <name type="scientific">Cryobacterium arcticum</name>
    <dbReference type="NCBI Taxonomy" id="670052"/>
    <lineage>
        <taxon>Bacteria</taxon>
        <taxon>Bacillati</taxon>
        <taxon>Actinomycetota</taxon>
        <taxon>Actinomycetes</taxon>
        <taxon>Micrococcales</taxon>
        <taxon>Microbacteriaceae</taxon>
        <taxon>Cryobacterium</taxon>
    </lineage>
</organism>
<accession>A0A317ZQA4</accession>
<keyword evidence="1" id="KW-0812">Transmembrane</keyword>
<dbReference type="AlphaFoldDB" id="A0A317ZQA4"/>
<feature type="domain" description="Acyltransferase 3" evidence="2">
    <location>
        <begin position="114"/>
        <end position="452"/>
    </location>
</feature>
<name>A0A317ZQA4_9MICO</name>
<protein>
    <submittedName>
        <fullName evidence="3">Acyltransferase</fullName>
    </submittedName>
</protein>
<dbReference type="GO" id="GO:0016747">
    <property type="term" value="F:acyltransferase activity, transferring groups other than amino-acyl groups"/>
    <property type="evidence" value="ECO:0007669"/>
    <property type="project" value="InterPro"/>
</dbReference>
<keyword evidence="3" id="KW-0012">Acyltransferase</keyword>
<reference evidence="3 4" key="1">
    <citation type="submission" date="2018-05" db="EMBL/GenBank/DDBJ databases">
        <title>Genetic diversity of glacier-inhabiting Cryobacterium bacteria in China and description of Cryobacterium mengkeensis sp. nov. and Arthrobacter glacialis sp. nov.</title>
        <authorList>
            <person name="Liu Q."/>
            <person name="Xin Y.-H."/>
        </authorList>
    </citation>
    <scope>NUCLEOTIDE SEQUENCE [LARGE SCALE GENOMIC DNA]</scope>
    <source>
        <strain evidence="3 4">SK-1</strain>
    </source>
</reference>
<dbReference type="PANTHER" id="PTHR23028">
    <property type="entry name" value="ACETYLTRANSFERASE"/>
    <property type="match status" value="1"/>
</dbReference>
<feature type="transmembrane region" description="Helical" evidence="1">
    <location>
        <begin position="308"/>
        <end position="327"/>
    </location>
</feature>
<keyword evidence="3" id="KW-0808">Transferase</keyword>
<feature type="transmembrane region" description="Helical" evidence="1">
    <location>
        <begin position="156"/>
        <end position="175"/>
    </location>
</feature>
<dbReference type="InterPro" id="IPR002656">
    <property type="entry name" value="Acyl_transf_3_dom"/>
</dbReference>
<evidence type="ECO:0000256" key="1">
    <source>
        <dbReference type="SAM" id="Phobius"/>
    </source>
</evidence>
<dbReference type="GO" id="GO:0016020">
    <property type="term" value="C:membrane"/>
    <property type="evidence" value="ECO:0007669"/>
    <property type="project" value="TreeGrafter"/>
</dbReference>
<keyword evidence="1" id="KW-0472">Membrane</keyword>
<feature type="transmembrane region" description="Helical" evidence="1">
    <location>
        <begin position="360"/>
        <end position="379"/>
    </location>
</feature>
<keyword evidence="4" id="KW-1185">Reference proteome</keyword>
<feature type="transmembrane region" description="Helical" evidence="1">
    <location>
        <begin position="117"/>
        <end position="136"/>
    </location>
</feature>
<dbReference type="EMBL" id="QHLY01000012">
    <property type="protein sequence ID" value="PXA68670.1"/>
    <property type="molecule type" value="Genomic_DNA"/>
</dbReference>
<keyword evidence="1" id="KW-1133">Transmembrane helix</keyword>
<dbReference type="Pfam" id="PF01757">
    <property type="entry name" value="Acyl_transf_3"/>
    <property type="match status" value="1"/>
</dbReference>
<feature type="transmembrane region" description="Helical" evidence="1">
    <location>
        <begin position="256"/>
        <end position="275"/>
    </location>
</feature>
<feature type="transmembrane region" description="Helical" evidence="1">
    <location>
        <begin position="282"/>
        <end position="302"/>
    </location>
</feature>
<feature type="transmembrane region" description="Helical" evidence="1">
    <location>
        <begin position="334"/>
        <end position="354"/>
    </location>
</feature>